<sequence length="94" mass="10404">MRGGYEHSEGSFPRFLIHPSRRPIDASRTCQGTPICTTTPGLMLWRGSSLGPLTDQFGVQNGSRVDRPRRKEALKEEGGVMERGEAGDGRCRDE</sequence>
<dbReference type="AlphaFoldDB" id="A0AAE1NEH1"/>
<protein>
    <submittedName>
        <fullName evidence="2">Uncharacterized protein</fullName>
    </submittedName>
</protein>
<keyword evidence="3" id="KW-1185">Reference proteome</keyword>
<evidence type="ECO:0000313" key="3">
    <source>
        <dbReference type="Proteomes" id="UP001292094"/>
    </source>
</evidence>
<feature type="region of interest" description="Disordered" evidence="1">
    <location>
        <begin position="56"/>
        <end position="94"/>
    </location>
</feature>
<dbReference type="Proteomes" id="UP001292094">
    <property type="component" value="Unassembled WGS sequence"/>
</dbReference>
<dbReference type="EMBL" id="JAWZYT010006711">
    <property type="protein sequence ID" value="KAK4287669.1"/>
    <property type="molecule type" value="Genomic_DNA"/>
</dbReference>
<accession>A0AAE1NEH1</accession>
<feature type="region of interest" description="Disordered" evidence="1">
    <location>
        <begin position="1"/>
        <end position="32"/>
    </location>
</feature>
<reference evidence="2" key="1">
    <citation type="submission" date="2023-11" db="EMBL/GenBank/DDBJ databases">
        <title>Genome assemblies of two species of porcelain crab, Petrolisthes cinctipes and Petrolisthes manimaculis (Anomura: Porcellanidae).</title>
        <authorList>
            <person name="Angst P."/>
        </authorList>
    </citation>
    <scope>NUCLEOTIDE SEQUENCE</scope>
    <source>
        <strain evidence="2">PB745_02</strain>
        <tissue evidence="2">Gill</tissue>
    </source>
</reference>
<name>A0AAE1NEH1_9EUCA</name>
<comment type="caution">
    <text evidence="2">The sequence shown here is derived from an EMBL/GenBank/DDBJ whole genome shotgun (WGS) entry which is preliminary data.</text>
</comment>
<gene>
    <name evidence="2" type="ORF">Pmani_039261</name>
</gene>
<organism evidence="2 3">
    <name type="scientific">Petrolisthes manimaculis</name>
    <dbReference type="NCBI Taxonomy" id="1843537"/>
    <lineage>
        <taxon>Eukaryota</taxon>
        <taxon>Metazoa</taxon>
        <taxon>Ecdysozoa</taxon>
        <taxon>Arthropoda</taxon>
        <taxon>Crustacea</taxon>
        <taxon>Multicrustacea</taxon>
        <taxon>Malacostraca</taxon>
        <taxon>Eumalacostraca</taxon>
        <taxon>Eucarida</taxon>
        <taxon>Decapoda</taxon>
        <taxon>Pleocyemata</taxon>
        <taxon>Anomura</taxon>
        <taxon>Galatheoidea</taxon>
        <taxon>Porcellanidae</taxon>
        <taxon>Petrolisthes</taxon>
    </lineage>
</organism>
<evidence type="ECO:0000313" key="2">
    <source>
        <dbReference type="EMBL" id="KAK4287669.1"/>
    </source>
</evidence>
<evidence type="ECO:0000256" key="1">
    <source>
        <dbReference type="SAM" id="MobiDB-lite"/>
    </source>
</evidence>
<proteinExistence type="predicted"/>
<feature type="compositionally biased region" description="Basic and acidic residues" evidence="1">
    <location>
        <begin position="64"/>
        <end position="94"/>
    </location>
</feature>